<proteinExistence type="predicted"/>
<feature type="transmembrane region" description="Helical" evidence="1">
    <location>
        <begin position="62"/>
        <end position="84"/>
    </location>
</feature>
<dbReference type="AlphaFoldDB" id="A0A165EZ57"/>
<gene>
    <name evidence="2" type="ORF">LAESUDRAFT_92126</name>
</gene>
<accession>A0A165EZ57</accession>
<organism evidence="2 3">
    <name type="scientific">Laetiporus sulphureus 93-53</name>
    <dbReference type="NCBI Taxonomy" id="1314785"/>
    <lineage>
        <taxon>Eukaryota</taxon>
        <taxon>Fungi</taxon>
        <taxon>Dikarya</taxon>
        <taxon>Basidiomycota</taxon>
        <taxon>Agaricomycotina</taxon>
        <taxon>Agaricomycetes</taxon>
        <taxon>Polyporales</taxon>
        <taxon>Laetiporus</taxon>
    </lineage>
</organism>
<keyword evidence="1" id="KW-1133">Transmembrane helix</keyword>
<protein>
    <submittedName>
        <fullName evidence="2">Uncharacterized protein</fullName>
    </submittedName>
</protein>
<dbReference type="RefSeq" id="XP_040765764.1">
    <property type="nucleotide sequence ID" value="XM_040914878.1"/>
</dbReference>
<keyword evidence="3" id="KW-1185">Reference proteome</keyword>
<keyword evidence="1" id="KW-0472">Membrane</keyword>
<sequence length="210" mass="23074">MKESAYRLTKFTSTLMCSLDQSNRTIIIAEAGTLGGVQNVTSDGSHSGQSGGQETSNLTKSAILATVSVVAAACFLIVLGRYVFYKARRNSTSMPDLGAPLLSEVVLNFCPDDVDREPRWRVLQPVCARYLHKASSLKRGRYQQMQHTSLFDRWKIQNEQTAVGKGDVVEVVVIVTMPTPSMKVHAEEQPASEGCWPDVCLGVQPTRILK</sequence>
<name>A0A165EZ57_9APHY</name>
<keyword evidence="1" id="KW-0812">Transmembrane</keyword>
<evidence type="ECO:0000313" key="2">
    <source>
        <dbReference type="EMBL" id="KZT08024.1"/>
    </source>
</evidence>
<dbReference type="InParanoid" id="A0A165EZ57"/>
<dbReference type="Proteomes" id="UP000076871">
    <property type="component" value="Unassembled WGS sequence"/>
</dbReference>
<evidence type="ECO:0000256" key="1">
    <source>
        <dbReference type="SAM" id="Phobius"/>
    </source>
</evidence>
<dbReference type="GeneID" id="63831905"/>
<dbReference type="EMBL" id="KV427617">
    <property type="protein sequence ID" value="KZT08024.1"/>
    <property type="molecule type" value="Genomic_DNA"/>
</dbReference>
<reference evidence="2 3" key="1">
    <citation type="journal article" date="2016" name="Mol. Biol. Evol.">
        <title>Comparative Genomics of Early-Diverging Mushroom-Forming Fungi Provides Insights into the Origins of Lignocellulose Decay Capabilities.</title>
        <authorList>
            <person name="Nagy L.G."/>
            <person name="Riley R."/>
            <person name="Tritt A."/>
            <person name="Adam C."/>
            <person name="Daum C."/>
            <person name="Floudas D."/>
            <person name="Sun H."/>
            <person name="Yadav J.S."/>
            <person name="Pangilinan J."/>
            <person name="Larsson K.H."/>
            <person name="Matsuura K."/>
            <person name="Barry K."/>
            <person name="Labutti K."/>
            <person name="Kuo R."/>
            <person name="Ohm R.A."/>
            <person name="Bhattacharya S.S."/>
            <person name="Shirouzu T."/>
            <person name="Yoshinaga Y."/>
            <person name="Martin F.M."/>
            <person name="Grigoriev I.V."/>
            <person name="Hibbett D.S."/>
        </authorList>
    </citation>
    <scope>NUCLEOTIDE SEQUENCE [LARGE SCALE GENOMIC DNA]</scope>
    <source>
        <strain evidence="2 3">93-53</strain>
    </source>
</reference>
<evidence type="ECO:0000313" key="3">
    <source>
        <dbReference type="Proteomes" id="UP000076871"/>
    </source>
</evidence>